<comment type="caution">
    <text evidence="1">The sequence shown here is derived from an EMBL/GenBank/DDBJ whole genome shotgun (WGS) entry which is preliminary data.</text>
</comment>
<keyword evidence="2" id="KW-1185">Reference proteome</keyword>
<dbReference type="RefSeq" id="WP_319982087.1">
    <property type="nucleotide sequence ID" value="NZ_JAXAVV010000001.1"/>
</dbReference>
<reference evidence="1 2" key="2">
    <citation type="submission" date="2023-11" db="EMBL/GenBank/DDBJ databases">
        <authorList>
            <person name="Lara A.C."/>
            <person name="Chronakova A."/>
        </authorList>
    </citation>
    <scope>NUCLEOTIDE SEQUENCE [LARGE SCALE GENOMIC DNA]</scope>
    <source>
        <strain evidence="1 2">BCCO 10_0798</strain>
    </source>
</reference>
<protein>
    <recommendedName>
        <fullName evidence="3">MarR family transcriptional regulator</fullName>
    </recommendedName>
</protein>
<organism evidence="1 2">
    <name type="scientific">Lentzea kristufekii</name>
    <dbReference type="NCBI Taxonomy" id="3095430"/>
    <lineage>
        <taxon>Bacteria</taxon>
        <taxon>Bacillati</taxon>
        <taxon>Actinomycetota</taxon>
        <taxon>Actinomycetes</taxon>
        <taxon>Pseudonocardiales</taxon>
        <taxon>Pseudonocardiaceae</taxon>
        <taxon>Lentzea</taxon>
    </lineage>
</organism>
<evidence type="ECO:0008006" key="3">
    <source>
        <dbReference type="Google" id="ProtNLM"/>
    </source>
</evidence>
<reference evidence="1 2" key="1">
    <citation type="submission" date="2023-11" db="EMBL/GenBank/DDBJ databases">
        <title>Lentzea sokolovensis, sp. nov., Lentzea kristufkii, sp. nov., and Lentzea miocenensis, sp. nov., rare actinobacteria from Sokolov Coal Basin, Miocene lacustrine sediment, Czech Republic.</title>
        <authorList>
            <person name="Lara A."/>
            <person name="Kotroba L."/>
            <person name="Nouioui I."/>
            <person name="Neumann-Schaal M."/>
            <person name="Mast Y."/>
            <person name="Chronakova A."/>
        </authorList>
    </citation>
    <scope>NUCLEOTIDE SEQUENCE [LARGE SCALE GENOMIC DNA]</scope>
    <source>
        <strain evidence="1 2">BCCO 10_0798</strain>
    </source>
</reference>
<evidence type="ECO:0000313" key="2">
    <source>
        <dbReference type="Proteomes" id="UP001271792"/>
    </source>
</evidence>
<dbReference type="EMBL" id="JAXAVV010000001">
    <property type="protein sequence ID" value="MDX8047908.1"/>
    <property type="molecule type" value="Genomic_DNA"/>
</dbReference>
<evidence type="ECO:0000313" key="1">
    <source>
        <dbReference type="EMBL" id="MDX8047908.1"/>
    </source>
</evidence>
<accession>A0ABU4TII8</accession>
<proteinExistence type="predicted"/>
<sequence>MTGAHADFGPLPQVMAPNRTRAQLYLLAEGTGEVRDLLARNGFSELTAIRTFRWAPEAEPRTTRPIRPIGAVEYQDLLDRFQQKFDVEPEDSLCAGLLAEVSEQLDALIPRLRTGGEKN</sequence>
<gene>
    <name evidence="1" type="ORF">SK571_00815</name>
</gene>
<name>A0ABU4TII8_9PSEU</name>
<dbReference type="Proteomes" id="UP001271792">
    <property type="component" value="Unassembled WGS sequence"/>
</dbReference>